<protein>
    <submittedName>
        <fullName evidence="1">Uncharacterized protein</fullName>
    </submittedName>
</protein>
<accession>A0ABS7Q5R5</accession>
<comment type="caution">
    <text evidence="1">The sequence shown here is derived from an EMBL/GenBank/DDBJ whole genome shotgun (WGS) entry which is preliminary data.</text>
</comment>
<organism evidence="1 2">
    <name type="scientific">Actinacidiphila acidipaludis</name>
    <dbReference type="NCBI Taxonomy" id="2873382"/>
    <lineage>
        <taxon>Bacteria</taxon>
        <taxon>Bacillati</taxon>
        <taxon>Actinomycetota</taxon>
        <taxon>Actinomycetes</taxon>
        <taxon>Kitasatosporales</taxon>
        <taxon>Streptomycetaceae</taxon>
        <taxon>Actinacidiphila</taxon>
    </lineage>
</organism>
<evidence type="ECO:0000313" key="1">
    <source>
        <dbReference type="EMBL" id="MBY8878500.1"/>
    </source>
</evidence>
<dbReference type="Proteomes" id="UP000778578">
    <property type="component" value="Unassembled WGS sequence"/>
</dbReference>
<name>A0ABS7Q5R5_9ACTN</name>
<keyword evidence="2" id="KW-1185">Reference proteome</keyword>
<reference evidence="1 2" key="1">
    <citation type="submission" date="2021-08" db="EMBL/GenBank/DDBJ databases">
        <title>WGS of actinomycetes from Thailand.</title>
        <authorList>
            <person name="Thawai C."/>
        </authorList>
    </citation>
    <scope>NUCLEOTIDE SEQUENCE [LARGE SCALE GENOMIC DNA]</scope>
    <source>
        <strain evidence="1 2">PLK6-54</strain>
    </source>
</reference>
<proteinExistence type="predicted"/>
<evidence type="ECO:0000313" key="2">
    <source>
        <dbReference type="Proteomes" id="UP000778578"/>
    </source>
</evidence>
<dbReference type="RefSeq" id="WP_222962628.1">
    <property type="nucleotide sequence ID" value="NZ_JAINZZ010000011.1"/>
</dbReference>
<dbReference type="EMBL" id="JAINZZ010000011">
    <property type="protein sequence ID" value="MBY8878500.1"/>
    <property type="molecule type" value="Genomic_DNA"/>
</dbReference>
<sequence length="47" mass="5096">MTTTEDREPLADCVLCGEQTEYPATTKGATLCPVCEWQEAQRTACSG</sequence>
<gene>
    <name evidence="1" type="ORF">K7862_12765</name>
</gene>